<evidence type="ECO:0000256" key="4">
    <source>
        <dbReference type="ARBA" id="ARBA00022692"/>
    </source>
</evidence>
<sequence length="108" mass="12740">MWGEGYPSELDCKSVFSVPTLKILPLHHWEQLTVLSQQEANLTSDYLFNSNWWSLDKKLKKDIAFVLQHSQRVQQLSAYKLYDMNMTSWMKVLKLAFSLFTVLNRVLK</sequence>
<evidence type="ECO:0000256" key="6">
    <source>
        <dbReference type="ARBA" id="ARBA00022989"/>
    </source>
</evidence>
<dbReference type="AlphaFoldDB" id="A0A6P7GMR0"/>
<dbReference type="GO" id="GO:0005549">
    <property type="term" value="F:odorant binding"/>
    <property type="evidence" value="ECO:0007669"/>
    <property type="project" value="InterPro"/>
</dbReference>
<keyword evidence="5" id="KW-0552">Olfaction</keyword>
<protein>
    <submittedName>
        <fullName evidence="10">Uncharacterized protein LOC114344558</fullName>
    </submittedName>
</protein>
<comment type="subcellular location">
    <subcellularLocation>
        <location evidence="1">Cell membrane</location>
        <topology evidence="1">Multi-pass membrane protein</topology>
    </subcellularLocation>
</comment>
<dbReference type="InParanoid" id="A0A6P7GMR0"/>
<evidence type="ECO:0000256" key="8">
    <source>
        <dbReference type="ARBA" id="ARBA00023170"/>
    </source>
</evidence>
<evidence type="ECO:0000256" key="3">
    <source>
        <dbReference type="ARBA" id="ARBA00022606"/>
    </source>
</evidence>
<evidence type="ECO:0000256" key="5">
    <source>
        <dbReference type="ARBA" id="ARBA00022725"/>
    </source>
</evidence>
<dbReference type="GO" id="GO:0005886">
    <property type="term" value="C:plasma membrane"/>
    <property type="evidence" value="ECO:0007669"/>
    <property type="project" value="UniProtKB-SubCell"/>
</dbReference>
<name>A0A6P7GMR0_DIAVI</name>
<dbReference type="PANTHER" id="PTHR21137">
    <property type="entry name" value="ODORANT RECEPTOR"/>
    <property type="match status" value="1"/>
</dbReference>
<keyword evidence="2" id="KW-1003">Cell membrane</keyword>
<evidence type="ECO:0000256" key="9">
    <source>
        <dbReference type="ARBA" id="ARBA00023224"/>
    </source>
</evidence>
<dbReference type="GO" id="GO:0007165">
    <property type="term" value="P:signal transduction"/>
    <property type="evidence" value="ECO:0007669"/>
    <property type="project" value="UniProtKB-KW"/>
</dbReference>
<organism evidence="10">
    <name type="scientific">Diabrotica virgifera virgifera</name>
    <name type="common">western corn rootworm</name>
    <dbReference type="NCBI Taxonomy" id="50390"/>
    <lineage>
        <taxon>Eukaryota</taxon>
        <taxon>Metazoa</taxon>
        <taxon>Ecdysozoa</taxon>
        <taxon>Arthropoda</taxon>
        <taxon>Hexapoda</taxon>
        <taxon>Insecta</taxon>
        <taxon>Pterygota</taxon>
        <taxon>Neoptera</taxon>
        <taxon>Endopterygota</taxon>
        <taxon>Coleoptera</taxon>
        <taxon>Polyphaga</taxon>
        <taxon>Cucujiformia</taxon>
        <taxon>Chrysomeloidea</taxon>
        <taxon>Chrysomelidae</taxon>
        <taxon>Galerucinae</taxon>
        <taxon>Diabroticina</taxon>
        <taxon>Diabroticites</taxon>
        <taxon>Diabrotica</taxon>
    </lineage>
</organism>
<evidence type="ECO:0000256" key="1">
    <source>
        <dbReference type="ARBA" id="ARBA00004651"/>
    </source>
</evidence>
<keyword evidence="6" id="KW-1133">Transmembrane helix</keyword>
<dbReference type="GO" id="GO:0004984">
    <property type="term" value="F:olfactory receptor activity"/>
    <property type="evidence" value="ECO:0007669"/>
    <property type="project" value="InterPro"/>
</dbReference>
<keyword evidence="7" id="KW-0472">Membrane</keyword>
<evidence type="ECO:0000256" key="2">
    <source>
        <dbReference type="ARBA" id="ARBA00022475"/>
    </source>
</evidence>
<dbReference type="PANTHER" id="PTHR21137:SF35">
    <property type="entry name" value="ODORANT RECEPTOR 19A-RELATED"/>
    <property type="match status" value="1"/>
</dbReference>
<keyword evidence="8" id="KW-0675">Receptor</keyword>
<keyword evidence="9" id="KW-0807">Transducer</keyword>
<dbReference type="Pfam" id="PF02949">
    <property type="entry name" value="7tm_6"/>
    <property type="match status" value="1"/>
</dbReference>
<reference evidence="10" key="1">
    <citation type="submission" date="2025-08" db="UniProtKB">
        <authorList>
            <consortium name="RefSeq"/>
        </authorList>
    </citation>
    <scope>IDENTIFICATION</scope>
    <source>
        <tissue evidence="10">Whole insect</tissue>
    </source>
</reference>
<gene>
    <name evidence="10" type="primary">LOC114344558</name>
</gene>
<accession>A0A6P7GMR0</accession>
<dbReference type="RefSeq" id="XP_028151191.1">
    <property type="nucleotide sequence ID" value="XM_028295390.1"/>
</dbReference>
<keyword evidence="4" id="KW-0812">Transmembrane</keyword>
<evidence type="ECO:0000313" key="10">
    <source>
        <dbReference type="RefSeq" id="XP_028151191.1"/>
    </source>
</evidence>
<keyword evidence="3" id="KW-0716">Sensory transduction</keyword>
<evidence type="ECO:0000256" key="7">
    <source>
        <dbReference type="ARBA" id="ARBA00023136"/>
    </source>
</evidence>
<dbReference type="InterPro" id="IPR004117">
    <property type="entry name" value="7tm6_olfct_rcpt"/>
</dbReference>
<proteinExistence type="predicted"/>